<name>A0ACB8S8S1_9AGAM</name>
<proteinExistence type="predicted"/>
<evidence type="ECO:0000313" key="1">
    <source>
        <dbReference type="EMBL" id="KAI0052178.1"/>
    </source>
</evidence>
<protein>
    <submittedName>
        <fullName evidence="1">Uncharacterized protein</fullName>
    </submittedName>
</protein>
<reference evidence="1" key="2">
    <citation type="journal article" date="2022" name="New Phytol.">
        <title>Evolutionary transition to the ectomycorrhizal habit in the genomes of a hyperdiverse lineage of mushroom-forming fungi.</title>
        <authorList>
            <person name="Looney B."/>
            <person name="Miyauchi S."/>
            <person name="Morin E."/>
            <person name="Drula E."/>
            <person name="Courty P.E."/>
            <person name="Kohler A."/>
            <person name="Kuo A."/>
            <person name="LaButti K."/>
            <person name="Pangilinan J."/>
            <person name="Lipzen A."/>
            <person name="Riley R."/>
            <person name="Andreopoulos W."/>
            <person name="He G."/>
            <person name="Johnson J."/>
            <person name="Nolan M."/>
            <person name="Tritt A."/>
            <person name="Barry K.W."/>
            <person name="Grigoriev I.V."/>
            <person name="Nagy L.G."/>
            <person name="Hibbett D."/>
            <person name="Henrissat B."/>
            <person name="Matheny P.B."/>
            <person name="Labbe J."/>
            <person name="Martin F.M."/>
        </authorList>
    </citation>
    <scope>NUCLEOTIDE SEQUENCE</scope>
    <source>
        <strain evidence="1">FP105234-sp</strain>
    </source>
</reference>
<dbReference type="Proteomes" id="UP000814033">
    <property type="component" value="Unassembled WGS sequence"/>
</dbReference>
<reference evidence="1" key="1">
    <citation type="submission" date="2021-02" db="EMBL/GenBank/DDBJ databases">
        <authorList>
            <consortium name="DOE Joint Genome Institute"/>
            <person name="Ahrendt S."/>
            <person name="Looney B.P."/>
            <person name="Miyauchi S."/>
            <person name="Morin E."/>
            <person name="Drula E."/>
            <person name="Courty P.E."/>
            <person name="Chicoki N."/>
            <person name="Fauchery L."/>
            <person name="Kohler A."/>
            <person name="Kuo A."/>
            <person name="Labutti K."/>
            <person name="Pangilinan J."/>
            <person name="Lipzen A."/>
            <person name="Riley R."/>
            <person name="Andreopoulos W."/>
            <person name="He G."/>
            <person name="Johnson J."/>
            <person name="Barry K.W."/>
            <person name="Grigoriev I.V."/>
            <person name="Nagy L."/>
            <person name="Hibbett D."/>
            <person name="Henrissat B."/>
            <person name="Matheny P.B."/>
            <person name="Labbe J."/>
            <person name="Martin F."/>
        </authorList>
    </citation>
    <scope>NUCLEOTIDE SEQUENCE</scope>
    <source>
        <strain evidence="1">FP105234-sp</strain>
    </source>
</reference>
<evidence type="ECO:0000313" key="2">
    <source>
        <dbReference type="Proteomes" id="UP000814033"/>
    </source>
</evidence>
<comment type="caution">
    <text evidence="1">The sequence shown here is derived from an EMBL/GenBank/DDBJ whole genome shotgun (WGS) entry which is preliminary data.</text>
</comment>
<accession>A0ACB8S8S1</accession>
<gene>
    <name evidence="1" type="ORF">FA95DRAFT_63240</name>
</gene>
<keyword evidence="2" id="KW-1185">Reference proteome</keyword>
<dbReference type="EMBL" id="MU275847">
    <property type="protein sequence ID" value="KAI0052178.1"/>
    <property type="molecule type" value="Genomic_DNA"/>
</dbReference>
<organism evidence="1 2">
    <name type="scientific">Auriscalpium vulgare</name>
    <dbReference type="NCBI Taxonomy" id="40419"/>
    <lineage>
        <taxon>Eukaryota</taxon>
        <taxon>Fungi</taxon>
        <taxon>Dikarya</taxon>
        <taxon>Basidiomycota</taxon>
        <taxon>Agaricomycotina</taxon>
        <taxon>Agaricomycetes</taxon>
        <taxon>Russulales</taxon>
        <taxon>Auriscalpiaceae</taxon>
        <taxon>Auriscalpium</taxon>
    </lineage>
</organism>
<sequence length="166" mass="17847">MPLKQSSNKRRCLSLSSTPSPSNFIDTTPQKVAKISCVACHRMLKSNLLLSCERCSALTCAICSRTCISSSAAPASPLQTMHSTLPLGPTDTNRRRKAADLEPEHVLKIKDAEAFTGCARVVCRACCHEDLEKESTTCIDCLARTTHAALPLTPTQHLAALSGPII</sequence>